<dbReference type="PROSITE" id="PS50109">
    <property type="entry name" value="HIS_KIN"/>
    <property type="match status" value="1"/>
</dbReference>
<dbReference type="Proteomes" id="UP000237682">
    <property type="component" value="Unassembled WGS sequence"/>
</dbReference>
<evidence type="ECO:0000259" key="13">
    <source>
        <dbReference type="PROSITE" id="PS50112"/>
    </source>
</evidence>
<keyword evidence="10 11" id="KW-0472">Membrane</keyword>
<keyword evidence="8" id="KW-0067">ATP-binding</keyword>
<dbReference type="GO" id="GO:0000155">
    <property type="term" value="F:phosphorelay sensor kinase activity"/>
    <property type="evidence" value="ECO:0007669"/>
    <property type="project" value="InterPro"/>
</dbReference>
<dbReference type="SMART" id="SM00388">
    <property type="entry name" value="HisKA"/>
    <property type="match status" value="1"/>
</dbReference>
<dbReference type="NCBIfam" id="TIGR00229">
    <property type="entry name" value="sensory_box"/>
    <property type="match status" value="1"/>
</dbReference>
<evidence type="ECO:0000256" key="7">
    <source>
        <dbReference type="ARBA" id="ARBA00022777"/>
    </source>
</evidence>
<feature type="domain" description="Histidine kinase" evidence="12">
    <location>
        <begin position="319"/>
        <end position="544"/>
    </location>
</feature>
<keyword evidence="4" id="KW-0597">Phosphoprotein</keyword>
<evidence type="ECO:0000256" key="2">
    <source>
        <dbReference type="ARBA" id="ARBA00004370"/>
    </source>
</evidence>
<feature type="domain" description="PAS" evidence="13">
    <location>
        <begin position="175"/>
        <end position="245"/>
    </location>
</feature>
<keyword evidence="6" id="KW-0547">Nucleotide-binding</keyword>
<evidence type="ECO:0000256" key="9">
    <source>
        <dbReference type="ARBA" id="ARBA00023012"/>
    </source>
</evidence>
<dbReference type="Pfam" id="PF02518">
    <property type="entry name" value="HATPase_c"/>
    <property type="match status" value="1"/>
</dbReference>
<dbReference type="InterPro" id="IPR003594">
    <property type="entry name" value="HATPase_dom"/>
</dbReference>
<dbReference type="Gene3D" id="3.30.565.10">
    <property type="entry name" value="Histidine kinase-like ATPase, C-terminal domain"/>
    <property type="match status" value="1"/>
</dbReference>
<evidence type="ECO:0000256" key="6">
    <source>
        <dbReference type="ARBA" id="ARBA00022741"/>
    </source>
</evidence>
<dbReference type="GO" id="GO:0005886">
    <property type="term" value="C:plasma membrane"/>
    <property type="evidence" value="ECO:0007669"/>
    <property type="project" value="TreeGrafter"/>
</dbReference>
<feature type="transmembrane region" description="Helical" evidence="11">
    <location>
        <begin position="144"/>
        <end position="164"/>
    </location>
</feature>
<evidence type="ECO:0000256" key="1">
    <source>
        <dbReference type="ARBA" id="ARBA00000085"/>
    </source>
</evidence>
<dbReference type="InterPro" id="IPR035965">
    <property type="entry name" value="PAS-like_dom_sf"/>
</dbReference>
<comment type="catalytic activity">
    <reaction evidence="1">
        <text>ATP + protein L-histidine = ADP + protein N-phospho-L-histidine.</text>
        <dbReference type="EC" id="2.7.13.3"/>
    </reaction>
</comment>
<protein>
    <recommendedName>
        <fullName evidence="3">histidine kinase</fullName>
        <ecNumber evidence="3">2.7.13.3</ecNumber>
    </recommendedName>
</protein>
<dbReference type="Gene3D" id="3.30.450.20">
    <property type="entry name" value="PAS domain"/>
    <property type="match status" value="1"/>
</dbReference>
<dbReference type="SMART" id="SM00091">
    <property type="entry name" value="PAS"/>
    <property type="match status" value="1"/>
</dbReference>
<gene>
    <name evidence="15" type="ORF">C5L14_09265</name>
</gene>
<evidence type="ECO:0000256" key="8">
    <source>
        <dbReference type="ARBA" id="ARBA00022840"/>
    </source>
</evidence>
<dbReference type="InterPro" id="IPR013656">
    <property type="entry name" value="PAS_4"/>
</dbReference>
<feature type="transmembrane region" description="Helical" evidence="11">
    <location>
        <begin position="113"/>
        <end position="132"/>
    </location>
</feature>
<dbReference type="SUPFAM" id="SSF55874">
    <property type="entry name" value="ATPase domain of HSP90 chaperone/DNA topoisomerase II/histidine kinase"/>
    <property type="match status" value="1"/>
</dbReference>
<dbReference type="InterPro" id="IPR000014">
    <property type="entry name" value="PAS"/>
</dbReference>
<dbReference type="InterPro" id="IPR005467">
    <property type="entry name" value="His_kinase_dom"/>
</dbReference>
<dbReference type="AlphaFoldDB" id="A0A2S9QFD6"/>
<dbReference type="InterPro" id="IPR000700">
    <property type="entry name" value="PAS-assoc_C"/>
</dbReference>
<name>A0A2S9QFD6_9HYPH</name>
<feature type="transmembrane region" description="Helical" evidence="11">
    <location>
        <begin position="63"/>
        <end position="82"/>
    </location>
</feature>
<sequence length="582" mass="62337">MTAARHGAFVAMLLGAALFGLTLVPPFLAFSGGPSLGVGGVMVLVAALLAIVWRLSVTGRLDVAALLTVLAVCGFAGIVARHSGGHSASAYALLAVAPALALLTGARNIVIRAIVLAGVTAMAIALAGTKMAPPPSLGARFLDGLGVVLALAAVGGIVLMELRLRRYDRQLVKSGEARYTLLAENISDLVTRHGKRGQVVYASPASQALFGAEPSELLGQGLFDYVHIADRPAYLSALSSAEMDGLASTVEFRLRRKGEGAPVFLWVEMRCRPLGEDEDRQTVAVMQDITDRKAYEHQLIDAKIEAEKANAAKSRFLATMSHELRTPLNAIIGFSELMLNEEMMKLSAERRHEYAGLIHDSGHHLLSMVNGILDMSKIESGSFELVPESFQLRDLIENCRNILLLKAQELGISLETAIAPDMPPIIADKRACRQIYLNLMSNALKFTKRGGHVTIGARQEKYGVALFVADDGVGVAREDVPRLGEAFFQSTAGKPSKDYERTYEGTGLGLSVVKGLAQLHGGRMEVDSLIGHGTTVTVQLPSDCESEASRRAFASGATIETLPVRPAVQDHFIEEELGKKRA</sequence>
<dbReference type="PROSITE" id="PS50113">
    <property type="entry name" value="PAC"/>
    <property type="match status" value="1"/>
</dbReference>
<dbReference type="PRINTS" id="PR00344">
    <property type="entry name" value="BCTRLSENSOR"/>
</dbReference>
<evidence type="ECO:0000259" key="12">
    <source>
        <dbReference type="PROSITE" id="PS50109"/>
    </source>
</evidence>
<evidence type="ECO:0000256" key="4">
    <source>
        <dbReference type="ARBA" id="ARBA00022553"/>
    </source>
</evidence>
<keyword evidence="9" id="KW-0902">Two-component regulatory system</keyword>
<dbReference type="PROSITE" id="PS50112">
    <property type="entry name" value="PAS"/>
    <property type="match status" value="1"/>
</dbReference>
<dbReference type="PANTHER" id="PTHR43047:SF63">
    <property type="entry name" value="HISTIDINE KINASE"/>
    <property type="match status" value="1"/>
</dbReference>
<comment type="caution">
    <text evidence="15">The sequence shown here is derived from an EMBL/GenBank/DDBJ whole genome shotgun (WGS) entry which is preliminary data.</text>
</comment>
<dbReference type="InterPro" id="IPR036097">
    <property type="entry name" value="HisK_dim/P_sf"/>
</dbReference>
<dbReference type="EMBL" id="PUEJ01000003">
    <property type="protein sequence ID" value="PRH88069.1"/>
    <property type="molecule type" value="Genomic_DNA"/>
</dbReference>
<evidence type="ECO:0000256" key="10">
    <source>
        <dbReference type="ARBA" id="ARBA00023136"/>
    </source>
</evidence>
<evidence type="ECO:0000259" key="14">
    <source>
        <dbReference type="PROSITE" id="PS50113"/>
    </source>
</evidence>
<keyword evidence="7 15" id="KW-0418">Kinase</keyword>
<evidence type="ECO:0000256" key="3">
    <source>
        <dbReference type="ARBA" id="ARBA00012438"/>
    </source>
</evidence>
<evidence type="ECO:0000256" key="11">
    <source>
        <dbReference type="SAM" id="Phobius"/>
    </source>
</evidence>
<dbReference type="SUPFAM" id="SSF55785">
    <property type="entry name" value="PYP-like sensor domain (PAS domain)"/>
    <property type="match status" value="1"/>
</dbReference>
<dbReference type="InterPro" id="IPR003661">
    <property type="entry name" value="HisK_dim/P_dom"/>
</dbReference>
<dbReference type="OrthoDB" id="9813151at2"/>
<dbReference type="GO" id="GO:0005524">
    <property type="term" value="F:ATP binding"/>
    <property type="evidence" value="ECO:0007669"/>
    <property type="project" value="UniProtKB-KW"/>
</dbReference>
<dbReference type="SMART" id="SM00387">
    <property type="entry name" value="HATPase_c"/>
    <property type="match status" value="1"/>
</dbReference>
<dbReference type="GO" id="GO:0009927">
    <property type="term" value="F:histidine phosphotransfer kinase activity"/>
    <property type="evidence" value="ECO:0007669"/>
    <property type="project" value="TreeGrafter"/>
</dbReference>
<dbReference type="SUPFAM" id="SSF47384">
    <property type="entry name" value="Homodimeric domain of signal transducing histidine kinase"/>
    <property type="match status" value="1"/>
</dbReference>
<reference evidence="15 16" key="1">
    <citation type="submission" date="2018-02" db="EMBL/GenBank/DDBJ databases">
        <title>Whole genome sequencing of endophytic bacterium.</title>
        <authorList>
            <person name="Eedara R."/>
            <person name="Podile A.R."/>
        </authorList>
    </citation>
    <scope>NUCLEOTIDE SEQUENCE [LARGE SCALE GENOMIC DNA]</scope>
    <source>
        <strain evidence="15 16">RP1T</strain>
    </source>
</reference>
<keyword evidence="11" id="KW-1133">Transmembrane helix</keyword>
<dbReference type="RefSeq" id="WP_105861734.1">
    <property type="nucleotide sequence ID" value="NZ_PUEJ01000003.1"/>
</dbReference>
<dbReference type="CDD" id="cd00130">
    <property type="entry name" value="PAS"/>
    <property type="match status" value="1"/>
</dbReference>
<organism evidence="15 16">
    <name type="scientific">Labrys okinawensis</name>
    <dbReference type="NCBI Taxonomy" id="346911"/>
    <lineage>
        <taxon>Bacteria</taxon>
        <taxon>Pseudomonadati</taxon>
        <taxon>Pseudomonadota</taxon>
        <taxon>Alphaproteobacteria</taxon>
        <taxon>Hyphomicrobiales</taxon>
        <taxon>Xanthobacteraceae</taxon>
        <taxon>Labrys</taxon>
    </lineage>
</organism>
<dbReference type="InterPro" id="IPR004358">
    <property type="entry name" value="Sig_transdc_His_kin-like_C"/>
</dbReference>
<keyword evidence="16" id="KW-1185">Reference proteome</keyword>
<dbReference type="Gene3D" id="1.10.287.130">
    <property type="match status" value="1"/>
</dbReference>
<dbReference type="EC" id="2.7.13.3" evidence="3"/>
<keyword evidence="11" id="KW-0812">Transmembrane</keyword>
<evidence type="ECO:0000313" key="15">
    <source>
        <dbReference type="EMBL" id="PRH88069.1"/>
    </source>
</evidence>
<keyword evidence="5" id="KW-0808">Transferase</keyword>
<dbReference type="InterPro" id="IPR036890">
    <property type="entry name" value="HATPase_C_sf"/>
</dbReference>
<dbReference type="CDD" id="cd00082">
    <property type="entry name" value="HisKA"/>
    <property type="match status" value="1"/>
</dbReference>
<dbReference type="Pfam" id="PF00512">
    <property type="entry name" value="HisKA"/>
    <property type="match status" value="1"/>
</dbReference>
<feature type="domain" description="PAC" evidence="14">
    <location>
        <begin position="248"/>
        <end position="301"/>
    </location>
</feature>
<feature type="transmembrane region" description="Helical" evidence="11">
    <location>
        <begin position="7"/>
        <end position="30"/>
    </location>
</feature>
<evidence type="ECO:0000313" key="16">
    <source>
        <dbReference type="Proteomes" id="UP000237682"/>
    </source>
</evidence>
<feature type="transmembrane region" description="Helical" evidence="11">
    <location>
        <begin position="88"/>
        <end position="106"/>
    </location>
</feature>
<evidence type="ECO:0000256" key="5">
    <source>
        <dbReference type="ARBA" id="ARBA00022679"/>
    </source>
</evidence>
<feature type="transmembrane region" description="Helical" evidence="11">
    <location>
        <begin position="36"/>
        <end position="56"/>
    </location>
</feature>
<dbReference type="Pfam" id="PF08448">
    <property type="entry name" value="PAS_4"/>
    <property type="match status" value="1"/>
</dbReference>
<dbReference type="PANTHER" id="PTHR43047">
    <property type="entry name" value="TWO-COMPONENT HISTIDINE PROTEIN KINASE"/>
    <property type="match status" value="1"/>
</dbReference>
<dbReference type="FunFam" id="1.10.287.130:FF:000038">
    <property type="entry name" value="Sensory transduction histidine kinase"/>
    <property type="match status" value="1"/>
</dbReference>
<comment type="subcellular location">
    <subcellularLocation>
        <location evidence="2">Membrane</location>
    </subcellularLocation>
</comment>
<accession>A0A2S9QFD6</accession>
<proteinExistence type="predicted"/>